<dbReference type="AlphaFoldDB" id="A0A0L0UVV6"/>
<accession>A0A0L0UVV6</accession>
<proteinExistence type="predicted"/>
<keyword evidence="4" id="KW-1185">Reference proteome</keyword>
<name>A0A0L0UVV6_9BASI</name>
<dbReference type="PROSITE" id="PS51257">
    <property type="entry name" value="PROKAR_LIPOPROTEIN"/>
    <property type="match status" value="1"/>
</dbReference>
<gene>
    <name evidence="3" type="ORF">PSTG_15410</name>
</gene>
<feature type="region of interest" description="Disordered" evidence="1">
    <location>
        <begin position="526"/>
        <end position="547"/>
    </location>
</feature>
<feature type="region of interest" description="Disordered" evidence="1">
    <location>
        <begin position="330"/>
        <end position="355"/>
    </location>
</feature>
<dbReference type="EMBL" id="AJIL01000217">
    <property type="protein sequence ID" value="KNE91155.1"/>
    <property type="molecule type" value="Genomic_DNA"/>
</dbReference>
<dbReference type="Proteomes" id="UP000054564">
    <property type="component" value="Unassembled WGS sequence"/>
</dbReference>
<keyword evidence="2" id="KW-0732">Signal</keyword>
<comment type="caution">
    <text evidence="3">The sequence shown here is derived from an EMBL/GenBank/DDBJ whole genome shotgun (WGS) entry which is preliminary data.</text>
</comment>
<protein>
    <submittedName>
        <fullName evidence="3">Uncharacterized protein</fullName>
    </submittedName>
</protein>
<evidence type="ECO:0000256" key="2">
    <source>
        <dbReference type="SAM" id="SignalP"/>
    </source>
</evidence>
<evidence type="ECO:0000256" key="1">
    <source>
        <dbReference type="SAM" id="MobiDB-lite"/>
    </source>
</evidence>
<feature type="region of interest" description="Disordered" evidence="1">
    <location>
        <begin position="78"/>
        <end position="114"/>
    </location>
</feature>
<feature type="chain" id="PRO_5005549117" evidence="2">
    <location>
        <begin position="19"/>
        <end position="1173"/>
    </location>
</feature>
<sequence>MAYHRLLILLGVLVACDAMRDFHDPNKFRLGEKIITVRAPLPQSLASTSRNEPASKLATPLVESTPIRPPLQMDLVGDRRTQKESNIPDRALERLPIDTRPSCEGSLTLPKARNPGKKSVLVEDFLYSSYMESALKEGFRKRKKPDPSGSQAGQDHPSHLGSSKKMKSNQPSFAPGQLPLRIQRKHVHHLGEVPKEATTTLVNTASSSSPILKPPINQSHLQLKLGQKLPPKDKTKRIDPVQSDEEGTSSLGKSVIARVSVRKDEVILARKDGACSLDRSFNHGKRPLNDDELILKEVKRQKPNNQIVKEAKNMGSQDITSMGNSMLINRSSGKASVETQDKSTGPNPSKSSKLERQVSHYKVIMGKSVATVSARNDCDILARKDAAMLTRKDDASSSGRSLNHGKRPLNGDGLIFKEVKRHKPIQLSNVSPKTNIQIPKEVKNVGSKNIKAHSTSMRNLMHINRSSGKACVETQDKSTDSNPSTSSKSERHVFHPEVVMEKSVATVSARNDCDVSARKDAAIFSRKDDAPASSRSSNNGKRPLDDDKLILKEVKKQKPIQLNSFSPQNNIQIPKEAKNMGSENIKAQSTSMRNLMDINRSSGKACVETQDKFADSHLSTSSKSERQVSHYKVINSMLVDSKQIKTGGKAVTRLEKNELTPTPNFSGSLLSSVTQRNQNNDFLKVKARSKMESMYFNRDSIVFKDPYDKVQIEVQKVLNVIKLGPTGSIHLTIETASQIFKEHHKAFSIKRPKDLLETGVWVRKGHFDRLPTIKFAEFVQCQSIWLRFWEKQTNFKFWEEIENSELLSRSVKDAFPLFLYYVQMIDIIINPLPQSSERIANLFRKATDSFMESGIFLSNQPGGLSGKLWLSVQYWIRNSGTENMKVMAFGGKETLFPNFKKFFNTVFRSSFPPLNTHLRGNIRFQMKRLYFNKHSLFPDHPNPIVQESLHKLIQKMGKGPEGLIEINPQDAEKWFVEIRKVFSIKNLDEPLETTSHGDRSNRSDKLQRESMVEFMKMKHLWPIFWERQTKIDFQQESKKRRPLSEVLKETLLIFMFYTKMIDMIIVLPSSHPEYNQKEISIRSRLAKKSFEESRKFVSTHDEAINMNLALYNILPGLLWKFLTYWIKEYGTEDQIKIAFGTKNEIDQNFKQFFNTVFRSSIKHFNNQLSIYEI</sequence>
<feature type="compositionally biased region" description="Basic and acidic residues" evidence="1">
    <location>
        <begin position="230"/>
        <end position="239"/>
    </location>
</feature>
<organism evidence="3 4">
    <name type="scientific">Puccinia striiformis f. sp. tritici PST-78</name>
    <dbReference type="NCBI Taxonomy" id="1165861"/>
    <lineage>
        <taxon>Eukaryota</taxon>
        <taxon>Fungi</taxon>
        <taxon>Dikarya</taxon>
        <taxon>Basidiomycota</taxon>
        <taxon>Pucciniomycotina</taxon>
        <taxon>Pucciniomycetes</taxon>
        <taxon>Pucciniales</taxon>
        <taxon>Pucciniaceae</taxon>
        <taxon>Puccinia</taxon>
    </lineage>
</organism>
<dbReference type="OrthoDB" id="10681382at2759"/>
<evidence type="ECO:0000313" key="4">
    <source>
        <dbReference type="Proteomes" id="UP000054564"/>
    </source>
</evidence>
<feature type="region of interest" description="Disordered" evidence="1">
    <location>
        <begin position="138"/>
        <end position="176"/>
    </location>
</feature>
<feature type="region of interest" description="Disordered" evidence="1">
    <location>
        <begin position="230"/>
        <end position="250"/>
    </location>
</feature>
<feature type="region of interest" description="Disordered" evidence="1">
    <location>
        <begin position="469"/>
        <end position="492"/>
    </location>
</feature>
<feature type="compositionally biased region" description="Basic and acidic residues" evidence="1">
    <location>
        <begin position="78"/>
        <end position="97"/>
    </location>
</feature>
<reference evidence="4" key="1">
    <citation type="submission" date="2014-03" db="EMBL/GenBank/DDBJ databases">
        <title>The Genome Sequence of Puccinia striiformis f. sp. tritici PST-78.</title>
        <authorList>
            <consortium name="The Broad Institute Genome Sequencing Platform"/>
            <person name="Cuomo C."/>
            <person name="Hulbert S."/>
            <person name="Chen X."/>
            <person name="Walker B."/>
            <person name="Young S.K."/>
            <person name="Zeng Q."/>
            <person name="Gargeya S."/>
            <person name="Fitzgerald M."/>
            <person name="Haas B."/>
            <person name="Abouelleil A."/>
            <person name="Alvarado L."/>
            <person name="Arachchi H.M."/>
            <person name="Berlin A.M."/>
            <person name="Chapman S.B."/>
            <person name="Goldberg J."/>
            <person name="Griggs A."/>
            <person name="Gujja S."/>
            <person name="Hansen M."/>
            <person name="Howarth C."/>
            <person name="Imamovic A."/>
            <person name="Larimer J."/>
            <person name="McCowan C."/>
            <person name="Montmayeur A."/>
            <person name="Murphy C."/>
            <person name="Neiman D."/>
            <person name="Pearson M."/>
            <person name="Priest M."/>
            <person name="Roberts A."/>
            <person name="Saif S."/>
            <person name="Shea T."/>
            <person name="Sisk P."/>
            <person name="Sykes S."/>
            <person name="Wortman J."/>
            <person name="Nusbaum C."/>
            <person name="Birren B."/>
        </authorList>
    </citation>
    <scope>NUCLEOTIDE SEQUENCE [LARGE SCALE GENOMIC DNA]</scope>
    <source>
        <strain evidence="4">race PST-78</strain>
    </source>
</reference>
<evidence type="ECO:0000313" key="3">
    <source>
        <dbReference type="EMBL" id="KNE91155.1"/>
    </source>
</evidence>
<feature type="signal peptide" evidence="2">
    <location>
        <begin position="1"/>
        <end position="18"/>
    </location>
</feature>
<feature type="compositionally biased region" description="Polar residues" evidence="1">
    <location>
        <begin position="330"/>
        <end position="351"/>
    </location>
</feature>